<feature type="domain" description="Flp pilus assembly protein RcpC/CpaB" evidence="3">
    <location>
        <begin position="114"/>
        <end position="215"/>
    </location>
</feature>
<feature type="region of interest" description="Disordered" evidence="1">
    <location>
        <begin position="236"/>
        <end position="256"/>
    </location>
</feature>
<evidence type="ECO:0000313" key="5">
    <source>
        <dbReference type="Proteomes" id="UP000215005"/>
    </source>
</evidence>
<name>A0A223SAD1_9ACTN</name>
<keyword evidence="2" id="KW-1133">Transmembrane helix</keyword>
<dbReference type="InterPro" id="IPR031571">
    <property type="entry name" value="RcpC_dom"/>
</dbReference>
<keyword evidence="2" id="KW-0472">Membrane</keyword>
<sequence length="256" mass="27177">MNPRQRRGILLMIVAGIGAVAVTFSVMSYVATLNAELGSYQTVLRLTQDVPAYQPVTADMVEEAKVPAKFFEKSFISDLQADLELKPGEVPVSAAALDKGLLLQSSMLRPAPDLKAGEREIAIMVDAETGVAGKVGPGSRVDVYATFKGDQENPPCAVRALTDIEVLELGVVRSEAEEESGTLTGNVPVTFRLNPEDTLRLTYLESFSSTLRLGLVSGEGSGNPGNETMCSADIAEVIGASGKKSDGDDEQQNDQP</sequence>
<evidence type="ECO:0000313" key="4">
    <source>
        <dbReference type="EMBL" id="ASU85019.1"/>
    </source>
</evidence>
<dbReference type="Proteomes" id="UP000215005">
    <property type="component" value="Chromosome"/>
</dbReference>
<keyword evidence="2" id="KW-0812">Transmembrane</keyword>
<dbReference type="KEGG" id="ngv:CDO52_21450"/>
<dbReference type="EMBL" id="CP022753">
    <property type="protein sequence ID" value="ASU85019.1"/>
    <property type="molecule type" value="Genomic_DNA"/>
</dbReference>
<dbReference type="AlphaFoldDB" id="A0A223SAD1"/>
<accession>A0A223SAD1</accession>
<organism evidence="4 5">
    <name type="scientific">Nocardiopsis gilva YIM 90087</name>
    <dbReference type="NCBI Taxonomy" id="1235441"/>
    <lineage>
        <taxon>Bacteria</taxon>
        <taxon>Bacillati</taxon>
        <taxon>Actinomycetota</taxon>
        <taxon>Actinomycetes</taxon>
        <taxon>Streptosporangiales</taxon>
        <taxon>Nocardiopsidaceae</taxon>
        <taxon>Nocardiopsis</taxon>
    </lineage>
</organism>
<evidence type="ECO:0000259" key="3">
    <source>
        <dbReference type="Pfam" id="PF16976"/>
    </source>
</evidence>
<feature type="transmembrane region" description="Helical" evidence="2">
    <location>
        <begin position="9"/>
        <end position="31"/>
    </location>
</feature>
<evidence type="ECO:0000256" key="2">
    <source>
        <dbReference type="SAM" id="Phobius"/>
    </source>
</evidence>
<dbReference type="NCBIfam" id="TIGR03177">
    <property type="entry name" value="pilus_cpaB"/>
    <property type="match status" value="1"/>
</dbReference>
<dbReference type="InterPro" id="IPR017592">
    <property type="entry name" value="Pilus_assmbl_Flp-typ_CpaB"/>
</dbReference>
<keyword evidence="5" id="KW-1185">Reference proteome</keyword>
<feature type="compositionally biased region" description="Acidic residues" evidence="1">
    <location>
        <begin position="247"/>
        <end position="256"/>
    </location>
</feature>
<gene>
    <name evidence="4" type="primary">cpaB</name>
    <name evidence="4" type="ORF">CDO52_21450</name>
</gene>
<evidence type="ECO:0000256" key="1">
    <source>
        <dbReference type="SAM" id="MobiDB-lite"/>
    </source>
</evidence>
<dbReference type="Pfam" id="PF16976">
    <property type="entry name" value="RcpC"/>
    <property type="match status" value="1"/>
</dbReference>
<proteinExistence type="predicted"/>
<reference evidence="4 5" key="1">
    <citation type="submission" date="2017-08" db="EMBL/GenBank/DDBJ databases">
        <title>The complete genome sequence of Nocardiopsis gilva YIM 90087.</title>
        <authorList>
            <person name="Yin M."/>
            <person name="Tang S."/>
        </authorList>
    </citation>
    <scope>NUCLEOTIDE SEQUENCE [LARGE SCALE GENOMIC DNA]</scope>
    <source>
        <strain evidence="4 5">YIM 90087</strain>
    </source>
</reference>
<protein>
    <submittedName>
        <fullName evidence="4">Flp pilus assembly protein CpaB</fullName>
    </submittedName>
</protein>
<dbReference type="RefSeq" id="WP_017619786.1">
    <property type="nucleotide sequence ID" value="NZ_ANBG01000267.1"/>
</dbReference>